<reference evidence="8 9" key="1">
    <citation type="submission" date="2023-11" db="EMBL/GenBank/DDBJ databases">
        <title>Draft genome of Azohydromonas lata strain H1 (DSM1123), a polyhydroxyalkanoate producer.</title>
        <authorList>
            <person name="Traversa D."/>
            <person name="D'Addabbo P."/>
            <person name="Pazzani C."/>
            <person name="Manzari C."/>
            <person name="Chiara M."/>
            <person name="Scrascia M."/>
        </authorList>
    </citation>
    <scope>NUCLEOTIDE SEQUENCE [LARGE SCALE GENOMIC DNA]</scope>
    <source>
        <strain evidence="8 9">H1</strain>
    </source>
</reference>
<evidence type="ECO:0000256" key="6">
    <source>
        <dbReference type="SAM" id="SignalP"/>
    </source>
</evidence>
<proteinExistence type="inferred from homology"/>
<feature type="chain" id="PRO_5045292991" description="peptidylprolyl isomerase" evidence="6">
    <location>
        <begin position="28"/>
        <end position="269"/>
    </location>
</feature>
<protein>
    <recommendedName>
        <fullName evidence="3">peptidylprolyl isomerase</fullName>
        <ecNumber evidence="3">5.2.1.8</ecNumber>
    </recommendedName>
</protein>
<gene>
    <name evidence="8" type="ORF">SM757_33130</name>
</gene>
<keyword evidence="6" id="KW-0732">Signal</keyword>
<dbReference type="InterPro" id="IPR027304">
    <property type="entry name" value="Trigger_fact/SurA_dom_sf"/>
</dbReference>
<comment type="catalytic activity">
    <reaction evidence="1">
        <text>[protein]-peptidylproline (omega=180) = [protein]-peptidylproline (omega=0)</text>
        <dbReference type="Rhea" id="RHEA:16237"/>
        <dbReference type="Rhea" id="RHEA-COMP:10747"/>
        <dbReference type="Rhea" id="RHEA-COMP:10748"/>
        <dbReference type="ChEBI" id="CHEBI:83833"/>
        <dbReference type="ChEBI" id="CHEBI:83834"/>
        <dbReference type="EC" id="5.2.1.8"/>
    </reaction>
</comment>
<dbReference type="SUPFAM" id="SSF109998">
    <property type="entry name" value="Triger factor/SurA peptide-binding domain-like"/>
    <property type="match status" value="1"/>
</dbReference>
<organism evidence="8 9">
    <name type="scientific">Azohydromonas lata</name>
    <dbReference type="NCBI Taxonomy" id="45677"/>
    <lineage>
        <taxon>Bacteria</taxon>
        <taxon>Pseudomonadati</taxon>
        <taxon>Pseudomonadota</taxon>
        <taxon>Betaproteobacteria</taxon>
        <taxon>Burkholderiales</taxon>
        <taxon>Sphaerotilaceae</taxon>
        <taxon>Azohydromonas</taxon>
    </lineage>
</organism>
<evidence type="ECO:0000256" key="4">
    <source>
        <dbReference type="ARBA" id="ARBA00023110"/>
    </source>
</evidence>
<dbReference type="Gene3D" id="1.10.8.1040">
    <property type="match status" value="1"/>
</dbReference>
<evidence type="ECO:0000256" key="2">
    <source>
        <dbReference type="ARBA" id="ARBA00007656"/>
    </source>
</evidence>
<dbReference type="PANTHER" id="PTHR47245:SF2">
    <property type="entry name" value="PEPTIDYL-PROLYL CIS-TRANS ISOMERASE HP_0175-RELATED"/>
    <property type="match status" value="1"/>
</dbReference>
<dbReference type="EC" id="5.2.1.8" evidence="3"/>
<evidence type="ECO:0000313" key="8">
    <source>
        <dbReference type="EMBL" id="MDZ5461431.1"/>
    </source>
</evidence>
<dbReference type="SUPFAM" id="SSF54534">
    <property type="entry name" value="FKBP-like"/>
    <property type="match status" value="1"/>
</dbReference>
<evidence type="ECO:0000313" key="9">
    <source>
        <dbReference type="Proteomes" id="UP001293718"/>
    </source>
</evidence>
<keyword evidence="9" id="KW-1185">Reference proteome</keyword>
<dbReference type="Pfam" id="PF13616">
    <property type="entry name" value="Rotamase_3"/>
    <property type="match status" value="1"/>
</dbReference>
<keyword evidence="4 5" id="KW-0697">Rotamase</keyword>
<dbReference type="InterPro" id="IPR050245">
    <property type="entry name" value="PrsA_foldase"/>
</dbReference>
<keyword evidence="5 8" id="KW-0413">Isomerase</keyword>
<dbReference type="InterPro" id="IPR000297">
    <property type="entry name" value="PPIase_PpiC"/>
</dbReference>
<evidence type="ECO:0000256" key="3">
    <source>
        <dbReference type="ARBA" id="ARBA00013194"/>
    </source>
</evidence>
<dbReference type="PANTHER" id="PTHR47245">
    <property type="entry name" value="PEPTIDYLPROLYL ISOMERASE"/>
    <property type="match status" value="1"/>
</dbReference>
<name>A0ABU5IRC0_9BURK</name>
<dbReference type="InterPro" id="IPR046357">
    <property type="entry name" value="PPIase_dom_sf"/>
</dbReference>
<comment type="similarity">
    <text evidence="2">Belongs to the PpiC/parvulin rotamase family.</text>
</comment>
<evidence type="ECO:0000256" key="5">
    <source>
        <dbReference type="PROSITE-ProRule" id="PRU00278"/>
    </source>
</evidence>
<dbReference type="Gene3D" id="3.10.50.40">
    <property type="match status" value="1"/>
</dbReference>
<dbReference type="RefSeq" id="WP_066334148.1">
    <property type="nucleotide sequence ID" value="NZ_JAXOJX010000114.1"/>
</dbReference>
<dbReference type="GO" id="GO:0003755">
    <property type="term" value="F:peptidyl-prolyl cis-trans isomerase activity"/>
    <property type="evidence" value="ECO:0007669"/>
    <property type="project" value="UniProtKB-EC"/>
</dbReference>
<dbReference type="Proteomes" id="UP001293718">
    <property type="component" value="Unassembled WGS sequence"/>
</dbReference>
<accession>A0ABU5IRC0</accession>
<feature type="domain" description="PpiC" evidence="7">
    <location>
        <begin position="134"/>
        <end position="225"/>
    </location>
</feature>
<comment type="caution">
    <text evidence="8">The sequence shown here is derived from an EMBL/GenBank/DDBJ whole genome shotgun (WGS) entry which is preliminary data.</text>
</comment>
<dbReference type="PROSITE" id="PS50198">
    <property type="entry name" value="PPIC_PPIASE_2"/>
    <property type="match status" value="1"/>
</dbReference>
<evidence type="ECO:0000256" key="1">
    <source>
        <dbReference type="ARBA" id="ARBA00000971"/>
    </source>
</evidence>
<feature type="signal peptide" evidence="6">
    <location>
        <begin position="1"/>
        <end position="27"/>
    </location>
</feature>
<evidence type="ECO:0000259" key="7">
    <source>
        <dbReference type="PROSITE" id="PS50198"/>
    </source>
</evidence>
<sequence length="269" mass="29940">MKLKSSALRAALLSASLVLLSPLAAQAQNVAIVNGKAVPKARVETLMQQAQRSGQQVTPDLEQKVKEEVVLREIFMQEAEKRGINATPAYKNQMELARQTVLIRELFADFQKKNPVTDAEAKAEYDKFKAQSSGTEYHARHILVEKEEDAKAAIAQLKAGAKFEDLAKKLSKDPGSAENGGDLDFAKPDAYVPEFGQAMAALKKGEITETPVKTQFGYHVIKLEDTREAAFPAFDEVKPQIQQRIAQMKLQSYQEELRNKAKTDFKFSQ</sequence>
<dbReference type="EMBL" id="JAXOJX010000114">
    <property type="protein sequence ID" value="MDZ5461431.1"/>
    <property type="molecule type" value="Genomic_DNA"/>
</dbReference>